<dbReference type="Proteomes" id="UP000542813">
    <property type="component" value="Unassembled WGS sequence"/>
</dbReference>
<dbReference type="EMBL" id="JACHMM010000001">
    <property type="protein sequence ID" value="MBB5790466.1"/>
    <property type="molecule type" value="Genomic_DNA"/>
</dbReference>
<proteinExistence type="predicted"/>
<feature type="region of interest" description="Disordered" evidence="1">
    <location>
        <begin position="1"/>
        <end position="22"/>
    </location>
</feature>
<sequence>MTSNSSASSPDPHAREPIRRSNDWRDLRTLVLDGATSAPVGTADATYFDGLRTRVEQALDE</sequence>
<keyword evidence="3" id="KW-1185">Reference proteome</keyword>
<evidence type="ECO:0000313" key="3">
    <source>
        <dbReference type="Proteomes" id="UP000542813"/>
    </source>
</evidence>
<gene>
    <name evidence="2" type="ORF">HD601_005041</name>
</gene>
<protein>
    <submittedName>
        <fullName evidence="2">Uncharacterized protein</fullName>
    </submittedName>
</protein>
<comment type="caution">
    <text evidence="2">The sequence shown here is derived from an EMBL/GenBank/DDBJ whole genome shotgun (WGS) entry which is preliminary data.</text>
</comment>
<reference evidence="2 3" key="1">
    <citation type="submission" date="2020-08" db="EMBL/GenBank/DDBJ databases">
        <title>Sequencing the genomes of 1000 actinobacteria strains.</title>
        <authorList>
            <person name="Klenk H.-P."/>
        </authorList>
    </citation>
    <scope>NUCLEOTIDE SEQUENCE [LARGE SCALE GENOMIC DNA]</scope>
    <source>
        <strain evidence="2 3">DSM 102122</strain>
    </source>
</reference>
<accession>A0A7W9LNN7</accession>
<name>A0A7W9LNN7_9ACTN</name>
<evidence type="ECO:0000313" key="2">
    <source>
        <dbReference type="EMBL" id="MBB5790466.1"/>
    </source>
</evidence>
<evidence type="ECO:0000256" key="1">
    <source>
        <dbReference type="SAM" id="MobiDB-lite"/>
    </source>
</evidence>
<organism evidence="2 3">
    <name type="scientific">Jiangella mangrovi</name>
    <dbReference type="NCBI Taxonomy" id="1524084"/>
    <lineage>
        <taxon>Bacteria</taxon>
        <taxon>Bacillati</taxon>
        <taxon>Actinomycetota</taxon>
        <taxon>Actinomycetes</taxon>
        <taxon>Jiangellales</taxon>
        <taxon>Jiangellaceae</taxon>
        <taxon>Jiangella</taxon>
    </lineage>
</organism>
<dbReference type="AlphaFoldDB" id="A0A7W9LNN7"/>
<dbReference type="RefSeq" id="WP_184826542.1">
    <property type="nucleotide sequence ID" value="NZ_JACHMM010000001.1"/>
</dbReference>
<feature type="compositionally biased region" description="Basic and acidic residues" evidence="1">
    <location>
        <begin position="12"/>
        <end position="22"/>
    </location>
</feature>